<evidence type="ECO:0000256" key="10">
    <source>
        <dbReference type="SAM" id="MobiDB-lite"/>
    </source>
</evidence>
<evidence type="ECO:0000256" key="5">
    <source>
        <dbReference type="ARBA" id="ARBA00022927"/>
    </source>
</evidence>
<dbReference type="EMBL" id="PRLK01000016">
    <property type="protein sequence ID" value="RYC72271.1"/>
    <property type="molecule type" value="Genomic_DNA"/>
</dbReference>
<keyword evidence="2 9" id="KW-0813">Transport</keyword>
<evidence type="ECO:0000256" key="8">
    <source>
        <dbReference type="ARBA" id="ARBA00023136"/>
    </source>
</evidence>
<comment type="subcellular location">
    <subcellularLocation>
        <location evidence="1">Membrane</location>
    </subcellularLocation>
</comment>
<feature type="compositionally biased region" description="Basic residues" evidence="10">
    <location>
        <begin position="1"/>
        <end position="11"/>
    </location>
</feature>
<dbReference type="InterPro" id="IPR001901">
    <property type="entry name" value="Translocase_SecE/Sec61-g"/>
</dbReference>
<dbReference type="PANTHER" id="PTHR33910:SF1">
    <property type="entry name" value="PROTEIN TRANSLOCASE SUBUNIT SECE"/>
    <property type="match status" value="1"/>
</dbReference>
<keyword evidence="7 9" id="KW-0811">Translocation</keyword>
<proteinExistence type="inferred from homology"/>
<reference evidence="11 12" key="2">
    <citation type="journal article" date="2020" name="Cell Rep.">
        <title>Acquisition and Adaptation of Ultra-small Parasitic Reduced Genome Bacteria to Mammalian Hosts.</title>
        <authorList>
            <person name="McLean J.S."/>
            <person name="Bor B."/>
            <person name="Kerns K.A."/>
            <person name="Liu Q."/>
            <person name="To T.T."/>
            <person name="Solden L."/>
            <person name="Hendrickson E.L."/>
            <person name="Wrighton K."/>
            <person name="Shi W."/>
            <person name="He X."/>
        </authorList>
    </citation>
    <scope>NUCLEOTIDE SEQUENCE [LARGE SCALE GENOMIC DNA]</scope>
    <source>
        <strain evidence="11 12">TM7_CMJM_G6_1_HOT_870</strain>
    </source>
</reference>
<dbReference type="Gene3D" id="1.20.5.1030">
    <property type="entry name" value="Preprotein translocase secy subunit"/>
    <property type="match status" value="1"/>
</dbReference>
<comment type="similarity">
    <text evidence="9">Belongs to the SecE/SEC61-gamma family.</text>
</comment>
<accession>A0ABY0FJA1</accession>
<gene>
    <name evidence="9 11" type="primary">secE</name>
    <name evidence="11" type="ORF">G6CMJM_00631</name>
</gene>
<keyword evidence="6 9" id="KW-1133">Transmembrane helix</keyword>
<keyword evidence="12" id="KW-1185">Reference proteome</keyword>
<feature type="transmembrane region" description="Helical" evidence="9">
    <location>
        <begin position="61"/>
        <end position="84"/>
    </location>
</feature>
<name>A0ABY0FJA1_9BACT</name>
<sequence>MAKTGTKVKRIKANDSEAKKEVKETKKAENSSKKPKISKYAAKVAGVEFKEKKVKRKLPKALAIIIKPLSIIFKPFAGVGRYLRDSWKELKLVRWPNRRETWKMTGAVIAFSLFFAGLVLALDGIFNWAFTTIIK</sequence>
<organism evidence="11 12">
    <name type="scientific">Candidatus Nanogingivalis gingivitcus</name>
    <dbReference type="NCBI Taxonomy" id="2171992"/>
    <lineage>
        <taxon>Bacteria</taxon>
        <taxon>Candidatus Saccharimonadota</taxon>
        <taxon>Candidatus Nanosyncoccalia</taxon>
        <taxon>Candidatus Nanogingivales</taxon>
        <taxon>Candidatus Nanogingivalaceae</taxon>
        <taxon>Candidatus Nanogingivalis</taxon>
    </lineage>
</organism>
<evidence type="ECO:0000313" key="12">
    <source>
        <dbReference type="Proteomes" id="UP001190925"/>
    </source>
</evidence>
<evidence type="ECO:0000256" key="9">
    <source>
        <dbReference type="HAMAP-Rule" id="MF_00422"/>
    </source>
</evidence>
<comment type="function">
    <text evidence="9">Essential subunit of the Sec protein translocation channel SecYEG. Clamps together the 2 halves of SecY. May contact the channel plug during translocation.</text>
</comment>
<dbReference type="HAMAP" id="MF_00422">
    <property type="entry name" value="SecE"/>
    <property type="match status" value="1"/>
</dbReference>
<keyword evidence="3 9" id="KW-1003">Cell membrane</keyword>
<dbReference type="Proteomes" id="UP001190925">
    <property type="component" value="Unassembled WGS sequence"/>
</dbReference>
<feature type="region of interest" description="Disordered" evidence="10">
    <location>
        <begin position="1"/>
        <end position="35"/>
    </location>
</feature>
<keyword evidence="5 9" id="KW-0653">Protein transport</keyword>
<dbReference type="NCBIfam" id="TIGR00964">
    <property type="entry name" value="secE_bact"/>
    <property type="match status" value="1"/>
</dbReference>
<keyword evidence="8 9" id="KW-0472">Membrane</keyword>
<dbReference type="Pfam" id="PF00584">
    <property type="entry name" value="SecE"/>
    <property type="match status" value="1"/>
</dbReference>
<evidence type="ECO:0000256" key="2">
    <source>
        <dbReference type="ARBA" id="ARBA00022448"/>
    </source>
</evidence>
<evidence type="ECO:0000256" key="1">
    <source>
        <dbReference type="ARBA" id="ARBA00004370"/>
    </source>
</evidence>
<protein>
    <recommendedName>
        <fullName evidence="9">Protein translocase subunit SecE</fullName>
    </recommendedName>
</protein>
<comment type="caution">
    <text evidence="11">The sequence shown here is derived from an EMBL/GenBank/DDBJ whole genome shotgun (WGS) entry which is preliminary data.</text>
</comment>
<evidence type="ECO:0000313" key="11">
    <source>
        <dbReference type="EMBL" id="RYC72271.1"/>
    </source>
</evidence>
<evidence type="ECO:0000256" key="4">
    <source>
        <dbReference type="ARBA" id="ARBA00022692"/>
    </source>
</evidence>
<reference evidence="11 12" key="1">
    <citation type="journal article" date="2018" name="bioRxiv">
        <title>Evidence of independent acquisition and adaption of ultra-small bacteria to human hosts across the highly diverse yet reduced genomes of the phylum Saccharibacteria.</title>
        <authorList>
            <person name="McLean J.S."/>
            <person name="Bor B."/>
            <person name="To T.T."/>
            <person name="Liu Q."/>
            <person name="Kearns K.A."/>
            <person name="Solden L.M."/>
            <person name="Wrighton K.C."/>
            <person name="He X."/>
            <person name="Shi W."/>
        </authorList>
    </citation>
    <scope>NUCLEOTIDE SEQUENCE [LARGE SCALE GENOMIC DNA]</scope>
    <source>
        <strain evidence="11 12">TM7_CMJM_G6_1_HOT_870</strain>
    </source>
</reference>
<dbReference type="InterPro" id="IPR005807">
    <property type="entry name" value="SecE_bac"/>
</dbReference>
<evidence type="ECO:0000256" key="7">
    <source>
        <dbReference type="ARBA" id="ARBA00023010"/>
    </source>
</evidence>
<dbReference type="PANTHER" id="PTHR33910">
    <property type="entry name" value="PROTEIN TRANSLOCASE SUBUNIT SECE"/>
    <property type="match status" value="1"/>
</dbReference>
<evidence type="ECO:0000256" key="3">
    <source>
        <dbReference type="ARBA" id="ARBA00022475"/>
    </source>
</evidence>
<feature type="transmembrane region" description="Helical" evidence="9">
    <location>
        <begin position="104"/>
        <end position="130"/>
    </location>
</feature>
<comment type="subunit">
    <text evidence="9">Component of the Sec protein translocase complex. Heterotrimer consisting of SecY, SecE and SecG subunits. The heterotrimers can form oligomers, although 1 heterotrimer is thought to be able to translocate proteins. Interacts with the ribosome. Interacts with SecDF, and other proteins may be involved. Interacts with SecA.</text>
</comment>
<keyword evidence="4 9" id="KW-0812">Transmembrane</keyword>
<comment type="caution">
    <text evidence="9">Lacks conserved residue(s) required for the propagation of feature annotation.</text>
</comment>
<dbReference type="InterPro" id="IPR038379">
    <property type="entry name" value="SecE_sf"/>
</dbReference>
<dbReference type="RefSeq" id="WP_129719020.1">
    <property type="nucleotide sequence ID" value="NZ_PRLK01000016.1"/>
</dbReference>
<feature type="compositionally biased region" description="Basic and acidic residues" evidence="10">
    <location>
        <begin position="12"/>
        <end position="32"/>
    </location>
</feature>
<evidence type="ECO:0000256" key="6">
    <source>
        <dbReference type="ARBA" id="ARBA00022989"/>
    </source>
</evidence>